<organism evidence="8 9">
    <name type="scientific">Synchytrium microbalum</name>
    <dbReference type="NCBI Taxonomy" id="1806994"/>
    <lineage>
        <taxon>Eukaryota</taxon>
        <taxon>Fungi</taxon>
        <taxon>Fungi incertae sedis</taxon>
        <taxon>Chytridiomycota</taxon>
        <taxon>Chytridiomycota incertae sedis</taxon>
        <taxon>Chytridiomycetes</taxon>
        <taxon>Synchytriales</taxon>
        <taxon>Synchytriaceae</taxon>
        <taxon>Synchytrium</taxon>
    </lineage>
</organism>
<evidence type="ECO:0000313" key="8">
    <source>
        <dbReference type="EMBL" id="TPX37746.1"/>
    </source>
</evidence>
<keyword evidence="3" id="KW-0963">Cytoplasm</keyword>
<proteinExistence type="predicted"/>
<evidence type="ECO:0000256" key="3">
    <source>
        <dbReference type="ARBA" id="ARBA00022490"/>
    </source>
</evidence>
<feature type="domain" description="Enkurin" evidence="7">
    <location>
        <begin position="172"/>
        <end position="264"/>
    </location>
</feature>
<dbReference type="GeneID" id="42001830"/>
<comment type="subcellular location">
    <subcellularLocation>
        <location evidence="1">Cell projection</location>
        <location evidence="1">Cilium</location>
    </subcellularLocation>
    <subcellularLocation>
        <location evidence="2">Cytoplasm</location>
        <location evidence="2">Cytoskeleton</location>
    </subcellularLocation>
</comment>
<dbReference type="PANTHER" id="PTHR21490:SF2">
    <property type="entry name" value="ENKURIN DOMAIN-CONTAINING PROTEIN 1"/>
    <property type="match status" value="1"/>
</dbReference>
<dbReference type="PROSITE" id="PS51665">
    <property type="entry name" value="ENKURIN"/>
    <property type="match status" value="1"/>
</dbReference>
<dbReference type="OrthoDB" id="10264920at2759"/>
<keyword evidence="5" id="KW-0966">Cell projection</keyword>
<keyword evidence="4" id="KW-0206">Cytoskeleton</keyword>
<feature type="region of interest" description="Disordered" evidence="6">
    <location>
        <begin position="107"/>
        <end position="165"/>
    </location>
</feature>
<evidence type="ECO:0000256" key="1">
    <source>
        <dbReference type="ARBA" id="ARBA00004138"/>
    </source>
</evidence>
<dbReference type="Pfam" id="PF13864">
    <property type="entry name" value="Enkurin"/>
    <property type="match status" value="1"/>
</dbReference>
<dbReference type="GO" id="GO:0005929">
    <property type="term" value="C:cilium"/>
    <property type="evidence" value="ECO:0007669"/>
    <property type="project" value="UniProtKB-SubCell"/>
</dbReference>
<evidence type="ECO:0000259" key="7">
    <source>
        <dbReference type="PROSITE" id="PS51665"/>
    </source>
</evidence>
<name>A0A507CHY1_9FUNG</name>
<dbReference type="AlphaFoldDB" id="A0A507CHY1"/>
<dbReference type="RefSeq" id="XP_031027657.1">
    <property type="nucleotide sequence ID" value="XM_031166533.1"/>
</dbReference>
<dbReference type="GO" id="GO:0005881">
    <property type="term" value="C:cytoplasmic microtubule"/>
    <property type="evidence" value="ECO:0007669"/>
    <property type="project" value="TreeGrafter"/>
</dbReference>
<dbReference type="Proteomes" id="UP000319731">
    <property type="component" value="Unassembled WGS sequence"/>
</dbReference>
<evidence type="ECO:0000313" key="9">
    <source>
        <dbReference type="Proteomes" id="UP000319731"/>
    </source>
</evidence>
<protein>
    <recommendedName>
        <fullName evidence="7">Enkurin domain-containing protein</fullName>
    </recommendedName>
</protein>
<evidence type="ECO:0000256" key="5">
    <source>
        <dbReference type="ARBA" id="ARBA00023273"/>
    </source>
</evidence>
<feature type="compositionally biased region" description="Low complexity" evidence="6">
    <location>
        <begin position="110"/>
        <end position="132"/>
    </location>
</feature>
<comment type="caution">
    <text evidence="8">The sequence shown here is derived from an EMBL/GenBank/DDBJ whole genome shotgun (WGS) entry which is preliminary data.</text>
</comment>
<reference evidence="8 9" key="1">
    <citation type="journal article" date="2019" name="Sci. Rep.">
        <title>Comparative genomics of chytrid fungi reveal insights into the obligate biotrophic and pathogenic lifestyle of Synchytrium endobioticum.</title>
        <authorList>
            <person name="van de Vossenberg B.T.L.H."/>
            <person name="Warris S."/>
            <person name="Nguyen H.D.T."/>
            <person name="van Gent-Pelzer M.P.E."/>
            <person name="Joly D.L."/>
            <person name="van de Geest H.C."/>
            <person name="Bonants P.J.M."/>
            <person name="Smith D.S."/>
            <person name="Levesque C.A."/>
            <person name="van der Lee T.A.J."/>
        </authorList>
    </citation>
    <scope>NUCLEOTIDE SEQUENCE [LARGE SCALE GENOMIC DNA]</scope>
    <source>
        <strain evidence="8 9">JEL517</strain>
    </source>
</reference>
<evidence type="ECO:0000256" key="6">
    <source>
        <dbReference type="SAM" id="MobiDB-lite"/>
    </source>
</evidence>
<dbReference type="PANTHER" id="PTHR21490">
    <property type="entry name" value="ENKURIN-RELATED"/>
    <property type="match status" value="1"/>
</dbReference>
<accession>A0A507CHY1</accession>
<gene>
    <name evidence="8" type="ORF">SmJEL517_g00604</name>
</gene>
<dbReference type="InterPro" id="IPR027012">
    <property type="entry name" value="Enkurin_dom"/>
</dbReference>
<evidence type="ECO:0000256" key="2">
    <source>
        <dbReference type="ARBA" id="ARBA00004245"/>
    </source>
</evidence>
<sequence>MAEVKRMRTKQMGGAAIESILNPSKGLRDEITRRGGVPKDHKRENYMRLKQVQAQNKIKQEAAARPQPAPFKLKQFTDVPSKLATQRCNSLESMGVLSSALEYLVDGDGSRPTTRPSTGSSRHSGTSSGGRSFIAVNVAAASHASTRTHPTPPSRDLKRSTPAGQVPKYLLDRKMAWAKREEQRLAALEADKIPQGMMLISETERLDTLRFLQEVRDGLISDLSRFPVIVETPSMKRKRAAIETKLNEVDTALDHFGKKVVYVEKEWTGIESFGGVGGVARAAG</sequence>
<evidence type="ECO:0000256" key="4">
    <source>
        <dbReference type="ARBA" id="ARBA00023212"/>
    </source>
</evidence>
<dbReference type="EMBL" id="QEAO01000002">
    <property type="protein sequence ID" value="TPX37746.1"/>
    <property type="molecule type" value="Genomic_DNA"/>
</dbReference>
<dbReference type="InterPro" id="IPR052102">
    <property type="entry name" value="Enkurin_domain-protein"/>
</dbReference>
<keyword evidence="9" id="KW-1185">Reference proteome</keyword>
<dbReference type="STRING" id="1806994.A0A507CHY1"/>